<keyword evidence="2" id="KW-0238">DNA-binding</keyword>
<dbReference type="Pfam" id="PF01022">
    <property type="entry name" value="HTH_5"/>
    <property type="match status" value="1"/>
</dbReference>
<gene>
    <name evidence="6" type="ORF">L2716_16870</name>
</gene>
<evidence type="ECO:0000256" key="1">
    <source>
        <dbReference type="ARBA" id="ARBA00023015"/>
    </source>
</evidence>
<evidence type="ECO:0000259" key="5">
    <source>
        <dbReference type="PROSITE" id="PS50987"/>
    </source>
</evidence>
<dbReference type="Gene3D" id="1.10.10.10">
    <property type="entry name" value="Winged helix-like DNA-binding domain superfamily/Winged helix DNA-binding domain"/>
    <property type="match status" value="1"/>
</dbReference>
<sequence length="124" mass="14058">MAKEDVCKVTCVHEDKVERISTDIKERDTMTAAKIFKALSEDTRIKIAYALSIEEELCVCDVSNIVECTVATASHHLRLLRNMGLAKYRKEGKLVYYSLDDDHVRKIIQMAFSHAEEGKHLGTS</sequence>
<dbReference type="InterPro" id="IPR036388">
    <property type="entry name" value="WH-like_DNA-bd_sf"/>
</dbReference>
<dbReference type="InterPro" id="IPR051011">
    <property type="entry name" value="Metal_resp_trans_reg"/>
</dbReference>
<keyword evidence="1" id="KW-0805">Transcription regulation</keyword>
<dbReference type="EMBL" id="JAKIJS010000003">
    <property type="protein sequence ID" value="MCF6139401.1"/>
    <property type="molecule type" value="Genomic_DNA"/>
</dbReference>
<name>A0ABS9H670_9BACL</name>
<evidence type="ECO:0000256" key="2">
    <source>
        <dbReference type="ARBA" id="ARBA00023125"/>
    </source>
</evidence>
<evidence type="ECO:0000313" key="6">
    <source>
        <dbReference type="EMBL" id="MCF6139401.1"/>
    </source>
</evidence>
<dbReference type="PROSITE" id="PS00846">
    <property type="entry name" value="HTH_ARSR_1"/>
    <property type="match status" value="1"/>
</dbReference>
<reference evidence="6 7" key="1">
    <citation type="submission" date="2022-01" db="EMBL/GenBank/DDBJ databases">
        <title>Alkalihalobacillus sp. EGI L200015, a novel bacterium isolated from a salt lake sediment.</title>
        <authorList>
            <person name="Gao L."/>
            <person name="Fang B.-Z."/>
            <person name="Li W.-J."/>
        </authorList>
    </citation>
    <scope>NUCLEOTIDE SEQUENCE [LARGE SCALE GENOMIC DNA]</scope>
    <source>
        <strain evidence="6 7">KCTC 12718</strain>
    </source>
</reference>
<dbReference type="InterPro" id="IPR018334">
    <property type="entry name" value="ArsR_HTH"/>
</dbReference>
<evidence type="ECO:0000256" key="4">
    <source>
        <dbReference type="ARBA" id="ARBA00043263"/>
    </source>
</evidence>
<organism evidence="6 7">
    <name type="scientific">Pseudalkalibacillus berkeleyi</name>
    <dbReference type="NCBI Taxonomy" id="1069813"/>
    <lineage>
        <taxon>Bacteria</taxon>
        <taxon>Bacillati</taxon>
        <taxon>Bacillota</taxon>
        <taxon>Bacilli</taxon>
        <taxon>Bacillales</taxon>
        <taxon>Fictibacillaceae</taxon>
        <taxon>Pseudalkalibacillus</taxon>
    </lineage>
</organism>
<accession>A0ABS9H670</accession>
<keyword evidence="3" id="KW-0804">Transcription</keyword>
<dbReference type="SMART" id="SM00418">
    <property type="entry name" value="HTH_ARSR"/>
    <property type="match status" value="1"/>
</dbReference>
<comment type="caution">
    <text evidence="6">The sequence shown here is derived from an EMBL/GenBank/DDBJ whole genome shotgun (WGS) entry which is preliminary data.</text>
</comment>
<dbReference type="SUPFAM" id="SSF46785">
    <property type="entry name" value="Winged helix' DNA-binding domain"/>
    <property type="match status" value="1"/>
</dbReference>
<dbReference type="InterPro" id="IPR001845">
    <property type="entry name" value="HTH_ArsR_DNA-bd_dom"/>
</dbReference>
<dbReference type="PANTHER" id="PTHR43132:SF6">
    <property type="entry name" value="HTH-TYPE TRANSCRIPTIONAL REPRESSOR CZRA"/>
    <property type="match status" value="1"/>
</dbReference>
<dbReference type="PRINTS" id="PR00778">
    <property type="entry name" value="HTHARSR"/>
</dbReference>
<dbReference type="PROSITE" id="PS50987">
    <property type="entry name" value="HTH_ARSR_2"/>
    <property type="match status" value="1"/>
</dbReference>
<dbReference type="RefSeq" id="WP_236338206.1">
    <property type="nucleotide sequence ID" value="NZ_JAKIJS010000003.1"/>
</dbReference>
<dbReference type="Proteomes" id="UP001649381">
    <property type="component" value="Unassembled WGS sequence"/>
</dbReference>
<dbReference type="InterPro" id="IPR011991">
    <property type="entry name" value="ArsR-like_HTH"/>
</dbReference>
<evidence type="ECO:0000256" key="3">
    <source>
        <dbReference type="ARBA" id="ARBA00023163"/>
    </source>
</evidence>
<keyword evidence="7" id="KW-1185">Reference proteome</keyword>
<protein>
    <submittedName>
        <fullName evidence="6">Metalloregulator ArsR/SmtB family transcription factor</fullName>
    </submittedName>
</protein>
<dbReference type="CDD" id="cd00090">
    <property type="entry name" value="HTH_ARSR"/>
    <property type="match status" value="1"/>
</dbReference>
<dbReference type="InterPro" id="IPR036390">
    <property type="entry name" value="WH_DNA-bd_sf"/>
</dbReference>
<feature type="domain" description="HTH arsR-type" evidence="5">
    <location>
        <begin position="24"/>
        <end position="119"/>
    </location>
</feature>
<evidence type="ECO:0000313" key="7">
    <source>
        <dbReference type="Proteomes" id="UP001649381"/>
    </source>
</evidence>
<dbReference type="PANTHER" id="PTHR43132">
    <property type="entry name" value="ARSENICAL RESISTANCE OPERON REPRESSOR ARSR-RELATED"/>
    <property type="match status" value="1"/>
</dbReference>
<dbReference type="NCBIfam" id="NF033788">
    <property type="entry name" value="HTH_metalloreg"/>
    <property type="match status" value="1"/>
</dbReference>
<proteinExistence type="predicted"/>
<keyword evidence="4" id="KW-0105">Cadmium resistance</keyword>